<keyword evidence="2" id="KW-0472">Membrane</keyword>
<reference evidence="3 4" key="1">
    <citation type="journal article" date="2014" name="BMC Genomics">
        <title>Comparison of environmental and isolate Sulfobacillus genomes reveals diverse carbon, sulfur, nitrogen, and hydrogen metabolisms.</title>
        <authorList>
            <person name="Justice N.B."/>
            <person name="Norman A."/>
            <person name="Brown C.T."/>
            <person name="Singh A."/>
            <person name="Thomas B.C."/>
            <person name="Banfield J.F."/>
        </authorList>
    </citation>
    <scope>NUCLEOTIDE SEQUENCE [LARGE SCALE GENOMIC DNA]</scope>
    <source>
        <strain evidence="3">AMDSBA4</strain>
    </source>
</reference>
<keyword evidence="1" id="KW-0175">Coiled coil</keyword>
<dbReference type="GO" id="GO:0005886">
    <property type="term" value="C:plasma membrane"/>
    <property type="evidence" value="ECO:0007669"/>
    <property type="project" value="UniProtKB-SubCell"/>
</dbReference>
<evidence type="ECO:0000256" key="2">
    <source>
        <dbReference type="SAM" id="Phobius"/>
    </source>
</evidence>
<evidence type="ECO:0000313" key="4">
    <source>
        <dbReference type="Proteomes" id="UP000242972"/>
    </source>
</evidence>
<evidence type="ECO:0000313" key="3">
    <source>
        <dbReference type="EMBL" id="PSR33836.1"/>
    </source>
</evidence>
<sequence length="382" mass="41843">MSNPNSHIFFALYRNELEKLWRRRMRALIIALVVIVVGGSFIAYRNYQSFQVQAETNIAALKSQIAQERSQLAHTHGQIKKALEQQIQETQSALQQMEQNPPNPGTENVRQQLASLTSSLKNMPRSQQGSTLQQIAVAHYQLDHGITTFHPNDHGGYRIVGQVFGGSTMLLFGLLALGITGDRVSSEIETGTLGSLLLHAPWRRSVYLAKFVAALTMTWAFMAASAVGFFLMASALMGTGNPMNPHAVGVHLKMVGDQVFVPVQTFHLLPQWSYDLTAFGLALLVIGTFVAIFLALSMVTRSTVFSLIVGAVLILSNILGHTLGPLAIANPAMLLPLMQVWTGQEASDYQMLVSLSTAFTVLLIWTAVSLTVGLWSARRLDV</sequence>
<dbReference type="EMBL" id="PXYW01000016">
    <property type="protein sequence ID" value="PSR33836.1"/>
    <property type="molecule type" value="Genomic_DNA"/>
</dbReference>
<feature type="transmembrane region" description="Helical" evidence="2">
    <location>
        <begin position="349"/>
        <end position="375"/>
    </location>
</feature>
<dbReference type="GO" id="GO:0140359">
    <property type="term" value="F:ABC-type transporter activity"/>
    <property type="evidence" value="ECO:0007669"/>
    <property type="project" value="InterPro"/>
</dbReference>
<protein>
    <recommendedName>
        <fullName evidence="5">ABC transporter permease</fullName>
    </recommendedName>
</protein>
<feature type="transmembrane region" description="Helical" evidence="2">
    <location>
        <begin position="276"/>
        <end position="297"/>
    </location>
</feature>
<feature type="transmembrane region" description="Helical" evidence="2">
    <location>
        <begin position="304"/>
        <end position="329"/>
    </location>
</feature>
<dbReference type="Pfam" id="PF12679">
    <property type="entry name" value="ABC2_membrane_2"/>
    <property type="match status" value="1"/>
</dbReference>
<proteinExistence type="predicted"/>
<comment type="caution">
    <text evidence="3">The sequence shown here is derived from an EMBL/GenBank/DDBJ whole genome shotgun (WGS) entry which is preliminary data.</text>
</comment>
<feature type="coiled-coil region" evidence="1">
    <location>
        <begin position="51"/>
        <end position="100"/>
    </location>
</feature>
<keyword evidence="2" id="KW-1133">Transmembrane helix</keyword>
<gene>
    <name evidence="3" type="ORF">C7B46_08295</name>
</gene>
<evidence type="ECO:0008006" key="5">
    <source>
        <dbReference type="Google" id="ProtNLM"/>
    </source>
</evidence>
<evidence type="ECO:0000256" key="1">
    <source>
        <dbReference type="SAM" id="Coils"/>
    </source>
</evidence>
<organism evidence="3 4">
    <name type="scientific">Sulfobacillus benefaciens</name>
    <dbReference type="NCBI Taxonomy" id="453960"/>
    <lineage>
        <taxon>Bacteria</taxon>
        <taxon>Bacillati</taxon>
        <taxon>Bacillota</taxon>
        <taxon>Clostridia</taxon>
        <taxon>Eubacteriales</taxon>
        <taxon>Clostridiales Family XVII. Incertae Sedis</taxon>
        <taxon>Sulfobacillus</taxon>
    </lineage>
</organism>
<dbReference type="PANTHER" id="PTHR37305">
    <property type="entry name" value="INTEGRAL MEMBRANE PROTEIN-RELATED"/>
    <property type="match status" value="1"/>
</dbReference>
<dbReference type="Proteomes" id="UP000242972">
    <property type="component" value="Unassembled WGS sequence"/>
</dbReference>
<feature type="transmembrane region" description="Helical" evidence="2">
    <location>
        <begin position="159"/>
        <end position="179"/>
    </location>
</feature>
<dbReference type="PANTHER" id="PTHR37305:SF1">
    <property type="entry name" value="MEMBRANE PROTEIN"/>
    <property type="match status" value="1"/>
</dbReference>
<feature type="transmembrane region" description="Helical" evidence="2">
    <location>
        <begin position="211"/>
        <end position="236"/>
    </location>
</feature>
<dbReference type="AlphaFoldDB" id="A0A2T2XH98"/>
<feature type="transmembrane region" description="Helical" evidence="2">
    <location>
        <begin position="27"/>
        <end position="44"/>
    </location>
</feature>
<accession>A0A2T2XH98</accession>
<name>A0A2T2XH98_9FIRM</name>
<keyword evidence="2" id="KW-0812">Transmembrane</keyword>